<keyword evidence="3" id="KW-1185">Reference proteome</keyword>
<dbReference type="Proteomes" id="UP001519460">
    <property type="component" value="Unassembled WGS sequence"/>
</dbReference>
<evidence type="ECO:0000313" key="2">
    <source>
        <dbReference type="EMBL" id="KAK7476882.1"/>
    </source>
</evidence>
<accession>A0ABD0JQU7</accession>
<protein>
    <submittedName>
        <fullName evidence="2">Uncharacterized protein</fullName>
    </submittedName>
</protein>
<feature type="region of interest" description="Disordered" evidence="1">
    <location>
        <begin position="24"/>
        <end position="59"/>
    </location>
</feature>
<sequence>MTSQSGQIGAQSFHILLLADEPRLGEESTTSCRPLSYPSNLRSQHHSRASVHASQTRLSLRHQLASSPVELYHSPNTGHTSCTNTTSVTITQQSHRRTKLPGSKEADSAAVHC</sequence>
<evidence type="ECO:0000313" key="3">
    <source>
        <dbReference type="Proteomes" id="UP001519460"/>
    </source>
</evidence>
<dbReference type="AlphaFoldDB" id="A0ABD0JQU7"/>
<feature type="compositionally biased region" description="Low complexity" evidence="1">
    <location>
        <begin position="77"/>
        <end position="91"/>
    </location>
</feature>
<feature type="compositionally biased region" description="Polar residues" evidence="1">
    <location>
        <begin position="27"/>
        <end position="42"/>
    </location>
</feature>
<organism evidence="2 3">
    <name type="scientific">Batillaria attramentaria</name>
    <dbReference type="NCBI Taxonomy" id="370345"/>
    <lineage>
        <taxon>Eukaryota</taxon>
        <taxon>Metazoa</taxon>
        <taxon>Spiralia</taxon>
        <taxon>Lophotrochozoa</taxon>
        <taxon>Mollusca</taxon>
        <taxon>Gastropoda</taxon>
        <taxon>Caenogastropoda</taxon>
        <taxon>Sorbeoconcha</taxon>
        <taxon>Cerithioidea</taxon>
        <taxon>Batillariidae</taxon>
        <taxon>Batillaria</taxon>
    </lineage>
</organism>
<feature type="region of interest" description="Disordered" evidence="1">
    <location>
        <begin position="71"/>
        <end position="113"/>
    </location>
</feature>
<gene>
    <name evidence="2" type="ORF">BaRGS_00031885</name>
</gene>
<comment type="caution">
    <text evidence="2">The sequence shown here is derived from an EMBL/GenBank/DDBJ whole genome shotgun (WGS) entry which is preliminary data.</text>
</comment>
<proteinExistence type="predicted"/>
<dbReference type="EMBL" id="JACVVK020000363">
    <property type="protein sequence ID" value="KAK7476882.1"/>
    <property type="molecule type" value="Genomic_DNA"/>
</dbReference>
<reference evidence="2 3" key="1">
    <citation type="journal article" date="2023" name="Sci. Data">
        <title>Genome assembly of the Korean intertidal mud-creeper Batillaria attramentaria.</title>
        <authorList>
            <person name="Patra A.K."/>
            <person name="Ho P.T."/>
            <person name="Jun S."/>
            <person name="Lee S.J."/>
            <person name="Kim Y."/>
            <person name="Won Y.J."/>
        </authorList>
    </citation>
    <scope>NUCLEOTIDE SEQUENCE [LARGE SCALE GENOMIC DNA]</scope>
    <source>
        <strain evidence="2">Wonlab-2016</strain>
    </source>
</reference>
<name>A0ABD0JQU7_9CAEN</name>
<evidence type="ECO:0000256" key="1">
    <source>
        <dbReference type="SAM" id="MobiDB-lite"/>
    </source>
</evidence>